<evidence type="ECO:0000313" key="1">
    <source>
        <dbReference type="EMBL" id="VEL35684.1"/>
    </source>
</evidence>
<dbReference type="EMBL" id="CAAALY010250403">
    <property type="protein sequence ID" value="VEL35684.1"/>
    <property type="molecule type" value="Genomic_DNA"/>
</dbReference>
<gene>
    <name evidence="1" type="ORF">PXEA_LOCUS29124</name>
</gene>
<dbReference type="Proteomes" id="UP000784294">
    <property type="component" value="Unassembled WGS sequence"/>
</dbReference>
<dbReference type="AlphaFoldDB" id="A0A448XFT3"/>
<reference evidence="1" key="1">
    <citation type="submission" date="2018-11" db="EMBL/GenBank/DDBJ databases">
        <authorList>
            <consortium name="Pathogen Informatics"/>
        </authorList>
    </citation>
    <scope>NUCLEOTIDE SEQUENCE</scope>
</reference>
<evidence type="ECO:0000313" key="2">
    <source>
        <dbReference type="Proteomes" id="UP000784294"/>
    </source>
</evidence>
<sequence>MNRVFISAETNTVFLGHLTLQVASHDDHVLKAKSAPSYVGNRYQTSIHSTLYQKLSLVWLRLRLRSGVICTPIGVGPQTTTFPLDGTTSAPTDFKARHTRLEFAVGRLKQHYLGSLDMVTRCREIRPSLHFITC</sequence>
<comment type="caution">
    <text evidence="1">The sequence shown here is derived from an EMBL/GenBank/DDBJ whole genome shotgun (WGS) entry which is preliminary data.</text>
</comment>
<organism evidence="1 2">
    <name type="scientific">Protopolystoma xenopodis</name>
    <dbReference type="NCBI Taxonomy" id="117903"/>
    <lineage>
        <taxon>Eukaryota</taxon>
        <taxon>Metazoa</taxon>
        <taxon>Spiralia</taxon>
        <taxon>Lophotrochozoa</taxon>
        <taxon>Platyhelminthes</taxon>
        <taxon>Monogenea</taxon>
        <taxon>Polyopisthocotylea</taxon>
        <taxon>Polystomatidea</taxon>
        <taxon>Polystomatidae</taxon>
        <taxon>Protopolystoma</taxon>
    </lineage>
</organism>
<protein>
    <submittedName>
        <fullName evidence="1">Uncharacterized protein</fullName>
    </submittedName>
</protein>
<proteinExistence type="predicted"/>
<keyword evidence="2" id="KW-1185">Reference proteome</keyword>
<name>A0A448XFT3_9PLAT</name>
<accession>A0A448XFT3</accession>